<keyword evidence="2 9" id="KW-0997">Cell inner membrane</keyword>
<dbReference type="PANTHER" id="PTHR30606">
    <property type="entry name" value="LIPID A BIOSYNTHESIS LAUROYL ACYLTRANSFERASE"/>
    <property type="match status" value="1"/>
</dbReference>
<protein>
    <recommendedName>
        <fullName evidence="9">Lipid A biosynthesis acyltransferase</fullName>
        <ecNumber evidence="9">2.3.1.241</ecNumber>
    </recommendedName>
    <alternativeName>
        <fullName evidence="9">Kdo(2)-lipid IV(A) acyltransferase</fullName>
    </alternativeName>
</protein>
<comment type="caution">
    <text evidence="10">The sequence shown here is derived from an EMBL/GenBank/DDBJ whole genome shotgun (WGS) entry which is preliminary data.</text>
</comment>
<evidence type="ECO:0000256" key="5">
    <source>
        <dbReference type="ARBA" id="ARBA00022985"/>
    </source>
</evidence>
<keyword evidence="6 9" id="KW-1133">Transmembrane helix</keyword>
<keyword evidence="8 9" id="KW-0012">Acyltransferase</keyword>
<keyword evidence="3 9" id="KW-0808">Transferase</keyword>
<comment type="pathway">
    <text evidence="9">Glycolipid biosynthesis; KDO(2)-lipid A biosynthesis; KDO(2)-lipid A from CMP-3-deoxy-D-manno-octulosonate and lipid IV(A): step 3/4.</text>
</comment>
<dbReference type="AlphaFoldDB" id="A0A917YQX3"/>
<evidence type="ECO:0000313" key="11">
    <source>
        <dbReference type="Proteomes" id="UP000606935"/>
    </source>
</evidence>
<comment type="catalytic activity">
    <reaction evidence="9">
        <text>an alpha-Kdo-(2-&gt;4)-alpha-Kdo-(2-&gt;6)-lipid IVA + a fatty acyl-[ACP] = an alpha-Kdo-(2-&gt;4)-alpha-Kdo-(2-&gt;6)-(acyl)-lipid IVA + holo-[ACP]</text>
        <dbReference type="Rhea" id="RHEA:69396"/>
        <dbReference type="Rhea" id="RHEA-COMP:9685"/>
        <dbReference type="Rhea" id="RHEA-COMP:14125"/>
        <dbReference type="ChEBI" id="CHEBI:64479"/>
        <dbReference type="ChEBI" id="CHEBI:138651"/>
        <dbReference type="ChEBI" id="CHEBI:176429"/>
        <dbReference type="ChEBI" id="CHEBI:176430"/>
        <dbReference type="EC" id="2.3.1.241"/>
    </reaction>
</comment>
<dbReference type="EC" id="2.3.1.241" evidence="9"/>
<keyword evidence="11" id="KW-1185">Reference proteome</keyword>
<comment type="subcellular location">
    <subcellularLocation>
        <location evidence="9">Cell inner membrane</location>
        <topology evidence="9">Single-pass membrane protein</topology>
    </subcellularLocation>
</comment>
<reference evidence="10" key="1">
    <citation type="journal article" date="2014" name="Int. J. Syst. Evol. Microbiol.">
        <title>Complete genome sequence of Corynebacterium casei LMG S-19264T (=DSM 44701T), isolated from a smear-ripened cheese.</title>
        <authorList>
            <consortium name="US DOE Joint Genome Institute (JGI-PGF)"/>
            <person name="Walter F."/>
            <person name="Albersmeier A."/>
            <person name="Kalinowski J."/>
            <person name="Ruckert C."/>
        </authorList>
    </citation>
    <scope>NUCLEOTIDE SEQUENCE</scope>
    <source>
        <strain evidence="10">CGMCC 1.7086</strain>
    </source>
</reference>
<evidence type="ECO:0000256" key="8">
    <source>
        <dbReference type="ARBA" id="ARBA00023315"/>
    </source>
</evidence>
<keyword evidence="4 9" id="KW-0812">Transmembrane</keyword>
<evidence type="ECO:0000256" key="9">
    <source>
        <dbReference type="HAMAP-Rule" id="MF_01942"/>
    </source>
</evidence>
<dbReference type="HAMAP" id="MF_01942">
    <property type="entry name" value="Lipid_A_LpxL_LpxP"/>
    <property type="match status" value="1"/>
</dbReference>
<evidence type="ECO:0000256" key="1">
    <source>
        <dbReference type="ARBA" id="ARBA00022475"/>
    </source>
</evidence>
<evidence type="ECO:0000256" key="7">
    <source>
        <dbReference type="ARBA" id="ARBA00023136"/>
    </source>
</evidence>
<evidence type="ECO:0000256" key="6">
    <source>
        <dbReference type="ARBA" id="ARBA00022989"/>
    </source>
</evidence>
<dbReference type="GO" id="GO:0005886">
    <property type="term" value="C:plasma membrane"/>
    <property type="evidence" value="ECO:0007669"/>
    <property type="project" value="UniProtKB-SubCell"/>
</dbReference>
<accession>A0A917YQX3</accession>
<dbReference type="EMBL" id="BMLS01000001">
    <property type="protein sequence ID" value="GGO63839.1"/>
    <property type="molecule type" value="Genomic_DNA"/>
</dbReference>
<comment type="function">
    <text evidence="9">Catalyzes the transfer of an acyl chain from an acyl-[acyl-carrier-protein] (ACP) to a Kdo(2)-lipid IV(A) to form a Kdo(2)-(acyl)-lipid IV(A).</text>
</comment>
<dbReference type="NCBIfam" id="TIGR02207">
    <property type="entry name" value="lipid_A_htrB"/>
    <property type="match status" value="1"/>
</dbReference>
<evidence type="ECO:0000313" key="10">
    <source>
        <dbReference type="EMBL" id="GGO63839.1"/>
    </source>
</evidence>
<gene>
    <name evidence="10" type="primary">htrB</name>
    <name evidence="9" type="synonym">lpxL</name>
    <name evidence="10" type="ORF">GCM10010982_01810</name>
</gene>
<sequence>MQVKAPRFQLAFFHPRYWLTWLSILVLYLISWLPYKVQVLLGKAVGHVLFKVLKSRRKVAERNLQLAFPDMDQKRREALVKANIASAGIALFETGMGWWWPDWRVKRMGKVFGYEHVQAILDKGKGVMGLAIHNMNLEFGCRVMGLLHPSVVFYRRHNNPLMEYMQYHGRARSNRYMIHKRGVSEMFKALNSGELCLYLPDQDYGPKRCEYVPFFGVKDAATTTGTLLFTSQANCETVFLVSIRTPQGYEIHILPGLEDFPSGDDKEDVARLNRKIEELVMMAPEQYLWMHKRFKTRPPENPESLY</sequence>
<keyword evidence="5 9" id="KW-0448">Lipopolysaccharide biosynthesis</keyword>
<evidence type="ECO:0000256" key="2">
    <source>
        <dbReference type="ARBA" id="ARBA00022519"/>
    </source>
</evidence>
<evidence type="ECO:0000256" key="3">
    <source>
        <dbReference type="ARBA" id="ARBA00022679"/>
    </source>
</evidence>
<comment type="pathway">
    <text evidence="9">Bacterial outer membrane biogenesis; lipopolysaccharide biosynthesis.</text>
</comment>
<organism evidence="10 11">
    <name type="scientific">Bowmanella pacifica</name>
    <dbReference type="NCBI Taxonomy" id="502051"/>
    <lineage>
        <taxon>Bacteria</taxon>
        <taxon>Pseudomonadati</taxon>
        <taxon>Pseudomonadota</taxon>
        <taxon>Gammaproteobacteria</taxon>
        <taxon>Alteromonadales</taxon>
        <taxon>Alteromonadaceae</taxon>
        <taxon>Bowmanella</taxon>
    </lineage>
</organism>
<dbReference type="GO" id="GO:0009103">
    <property type="term" value="P:lipopolysaccharide biosynthetic process"/>
    <property type="evidence" value="ECO:0007669"/>
    <property type="project" value="UniProtKB-UniRule"/>
</dbReference>
<dbReference type="PANTHER" id="PTHR30606:SF9">
    <property type="entry name" value="LIPID A BIOSYNTHESIS LAUROYLTRANSFERASE"/>
    <property type="match status" value="1"/>
</dbReference>
<dbReference type="GO" id="GO:0036104">
    <property type="term" value="P:Kdo2-lipid A biosynthetic process"/>
    <property type="evidence" value="ECO:0007669"/>
    <property type="project" value="UniProtKB-UniRule"/>
</dbReference>
<dbReference type="InterPro" id="IPR004960">
    <property type="entry name" value="LipA_acyltrans"/>
</dbReference>
<dbReference type="InterPro" id="IPR011920">
    <property type="entry name" value="Lipid_A_LpxL_LpxP"/>
</dbReference>
<dbReference type="RefSeq" id="WP_229701969.1">
    <property type="nucleotide sequence ID" value="NZ_BMLS01000001.1"/>
</dbReference>
<dbReference type="GO" id="GO:0009245">
    <property type="term" value="P:lipid A biosynthetic process"/>
    <property type="evidence" value="ECO:0007669"/>
    <property type="project" value="InterPro"/>
</dbReference>
<keyword evidence="1 9" id="KW-1003">Cell membrane</keyword>
<proteinExistence type="inferred from homology"/>
<keyword evidence="7 9" id="KW-0472">Membrane</keyword>
<dbReference type="Pfam" id="PF03279">
    <property type="entry name" value="Lip_A_acyltrans"/>
    <property type="match status" value="1"/>
</dbReference>
<dbReference type="PIRSF" id="PIRSF026649">
    <property type="entry name" value="MsbB"/>
    <property type="match status" value="1"/>
</dbReference>
<evidence type="ECO:0000256" key="4">
    <source>
        <dbReference type="ARBA" id="ARBA00022692"/>
    </source>
</evidence>
<name>A0A917YQX3_9ALTE</name>
<reference evidence="10" key="2">
    <citation type="submission" date="2020-09" db="EMBL/GenBank/DDBJ databases">
        <authorList>
            <person name="Sun Q."/>
            <person name="Zhou Y."/>
        </authorList>
    </citation>
    <scope>NUCLEOTIDE SEQUENCE</scope>
    <source>
        <strain evidence="10">CGMCC 1.7086</strain>
    </source>
</reference>
<comment type="similarity">
    <text evidence="9">Belongs to the LpxL/LpxM/LpxP family.</text>
</comment>
<feature type="short sequence motif" description="HXXXXD motif" evidence="9">
    <location>
        <begin position="133"/>
        <end position="138"/>
    </location>
</feature>
<dbReference type="GO" id="GO:0008913">
    <property type="term" value="F:Kdo2-lipid IVA acyltransferase activity"/>
    <property type="evidence" value="ECO:0007669"/>
    <property type="project" value="UniProtKB-EC"/>
</dbReference>
<dbReference type="CDD" id="cd07984">
    <property type="entry name" value="LPLAT_LABLAT-like"/>
    <property type="match status" value="1"/>
</dbReference>
<dbReference type="Proteomes" id="UP000606935">
    <property type="component" value="Unassembled WGS sequence"/>
</dbReference>
<feature type="transmembrane region" description="Helical" evidence="9">
    <location>
        <begin position="17"/>
        <end position="35"/>
    </location>
</feature>